<dbReference type="AlphaFoldDB" id="A0AAW1UT41"/>
<dbReference type="EMBL" id="JARQZJ010000098">
    <property type="protein sequence ID" value="KAK9885983.1"/>
    <property type="molecule type" value="Genomic_DNA"/>
</dbReference>
<gene>
    <name evidence="1" type="ORF">WA026_014769</name>
</gene>
<accession>A0AAW1UT41</accession>
<reference evidence="1 2" key="1">
    <citation type="submission" date="2023-03" db="EMBL/GenBank/DDBJ databases">
        <title>Genome insight into feeding habits of ladybird beetles.</title>
        <authorList>
            <person name="Li H.-S."/>
            <person name="Huang Y.-H."/>
            <person name="Pang H."/>
        </authorList>
    </citation>
    <scope>NUCLEOTIDE SEQUENCE [LARGE SCALE GENOMIC DNA]</scope>
    <source>
        <strain evidence="1">SYSU_2023b</strain>
        <tissue evidence="1">Whole body</tissue>
    </source>
</reference>
<name>A0AAW1UT41_9CUCU</name>
<evidence type="ECO:0000313" key="1">
    <source>
        <dbReference type="EMBL" id="KAK9885983.1"/>
    </source>
</evidence>
<proteinExistence type="predicted"/>
<evidence type="ECO:0000313" key="2">
    <source>
        <dbReference type="Proteomes" id="UP001431783"/>
    </source>
</evidence>
<sequence length="673" mass="77571">MISRILSDDSTRTYCPVSEQKLLEMRKDNHIFLKYIHSKILQHIRMEKFLEPAEVLMYIQKVKNMNTDQSNIESFRKKIRNMLLTINDSLVQFEQAVCSGEVPLYSIDIGQNGDFSQQSSGTSVAEVPSFSSIELTNRDFMTIHNNSQNSINLDYCNTNFKKIKENSVDQLYGGKFKHYERTGAIKKLSNKKYFKKPIKKNKIKIHRSKIDEDVLNNNGNLHFSVYCNKNDTGSIRNKMNDSEIYISNSTQDIFSSNLERLNFDTSKDVIVNETSINGENQLSQDINSNITNDDRGTKKNIENELNFQDLHSQNESNYVPNSVRKKICDVEQLNTILESCSAKEDEMITSNENRGYNSNLISNNVIPETEISCTNTKNVQFLHNQSGSKEKKNSIGKVNNPDILISNQIVDQLNCKTIENKQFINNSQLTPSIAHSFCSVISDSAFSATKNFISQAPDGSCSQGVIDNYTYFLEYRKYNNMFGSFILYKNLLPFHDYKYSINSSLNLKCNEHIDEQPVAASNNIIAIGGEVISEPQENSSYSRPYVRKLMNKNSDREIQYGNIKKLHGKMALEAEKCFNTWDKFINALAEVENNMSSKKFQKKAFPSNGYEYQYDTMQKICDEYVNRFSYHRSTHKAGDEYISIEKKIKKWSEFQDLIIKIKEARKRKHIDVK</sequence>
<protein>
    <submittedName>
        <fullName evidence="1">Uncharacterized protein</fullName>
    </submittedName>
</protein>
<keyword evidence="2" id="KW-1185">Reference proteome</keyword>
<organism evidence="1 2">
    <name type="scientific">Henosepilachna vigintioctopunctata</name>
    <dbReference type="NCBI Taxonomy" id="420089"/>
    <lineage>
        <taxon>Eukaryota</taxon>
        <taxon>Metazoa</taxon>
        <taxon>Ecdysozoa</taxon>
        <taxon>Arthropoda</taxon>
        <taxon>Hexapoda</taxon>
        <taxon>Insecta</taxon>
        <taxon>Pterygota</taxon>
        <taxon>Neoptera</taxon>
        <taxon>Endopterygota</taxon>
        <taxon>Coleoptera</taxon>
        <taxon>Polyphaga</taxon>
        <taxon>Cucujiformia</taxon>
        <taxon>Coccinelloidea</taxon>
        <taxon>Coccinellidae</taxon>
        <taxon>Epilachninae</taxon>
        <taxon>Epilachnini</taxon>
        <taxon>Henosepilachna</taxon>
    </lineage>
</organism>
<comment type="caution">
    <text evidence="1">The sequence shown here is derived from an EMBL/GenBank/DDBJ whole genome shotgun (WGS) entry which is preliminary data.</text>
</comment>
<dbReference type="Proteomes" id="UP001431783">
    <property type="component" value="Unassembled WGS sequence"/>
</dbReference>